<reference evidence="2 3" key="1">
    <citation type="submission" date="2014-07" db="EMBL/GenBank/DDBJ databases">
        <title>Expanding our view of genomic diversity in Candidatus Accumulibacter clades.</title>
        <authorList>
            <person name="Skennerton C.T."/>
            <person name="Barr J.J."/>
            <person name="Slater F.R."/>
            <person name="Bond P.L."/>
            <person name="Tyson G.W."/>
        </authorList>
    </citation>
    <scope>NUCLEOTIDE SEQUENCE [LARGE SCALE GENOMIC DNA]</scope>
    <source>
        <strain evidence="3">SK-01</strain>
    </source>
</reference>
<gene>
    <name evidence="2" type="ORF">CAPSK01_001960</name>
</gene>
<evidence type="ECO:0000313" key="3">
    <source>
        <dbReference type="Proteomes" id="UP000019812"/>
    </source>
</evidence>
<feature type="region of interest" description="Disordered" evidence="1">
    <location>
        <begin position="68"/>
        <end position="98"/>
    </location>
</feature>
<name>A0A084Y1H0_9PROT</name>
<organism evidence="2 3">
    <name type="scientific">Candidatus Accumulibacter vicinus</name>
    <dbReference type="NCBI Taxonomy" id="2954382"/>
    <lineage>
        <taxon>Bacteria</taxon>
        <taxon>Pseudomonadati</taxon>
        <taxon>Pseudomonadota</taxon>
        <taxon>Betaproteobacteria</taxon>
        <taxon>Candidatus Accumulibacter</taxon>
    </lineage>
</organism>
<comment type="caution">
    <text evidence="2">The sequence shown here is derived from an EMBL/GenBank/DDBJ whole genome shotgun (WGS) entry which is preliminary data.</text>
</comment>
<feature type="compositionally biased region" description="Basic residues" evidence="1">
    <location>
        <begin position="80"/>
        <end position="89"/>
    </location>
</feature>
<dbReference type="AlphaFoldDB" id="A0A084Y1H0"/>
<dbReference type="Proteomes" id="UP000019812">
    <property type="component" value="Unassembled WGS sequence"/>
</dbReference>
<proteinExistence type="predicted"/>
<evidence type="ECO:0000313" key="2">
    <source>
        <dbReference type="EMBL" id="KFB68564.1"/>
    </source>
</evidence>
<sequence>MLEPEDAETMANWDHGGGFSLDASVRVEGADRPGLERLLRSLAFRAGAPLRAQVTSRSLACQRVRPRRLPQRLRLSQSRRPLRKSRSRAPRLAVRSKDGAEETIPRRVARYAWALLLRGSGSMRFFRSSAHAAAVRCESSSDGGRADHQRPLAMLGSETRARLPSAAGPGQRPGGRAYLWAGALHRLRFAARGAAKASWN</sequence>
<dbReference type="EMBL" id="JDSS02000020">
    <property type="protein sequence ID" value="KFB68564.1"/>
    <property type="molecule type" value="Genomic_DNA"/>
</dbReference>
<evidence type="ECO:0000256" key="1">
    <source>
        <dbReference type="SAM" id="MobiDB-lite"/>
    </source>
</evidence>
<accession>A0A084Y1H0</accession>
<protein>
    <submittedName>
        <fullName evidence="2">Uncharacterized protein</fullName>
    </submittedName>
</protein>